<dbReference type="PROSITE" id="PS50222">
    <property type="entry name" value="EF_HAND_2"/>
    <property type="match status" value="1"/>
</dbReference>
<keyword evidence="3" id="KW-0106">Calcium</keyword>
<reference evidence="6 7" key="1">
    <citation type="submission" date="2014-02" db="EMBL/GenBank/DDBJ databases">
        <title>Single nucleus genome sequencing reveals high similarity among nuclei of an endomycorrhizal fungus.</title>
        <authorList>
            <person name="Lin K."/>
            <person name="Geurts R."/>
            <person name="Zhang Z."/>
            <person name="Limpens E."/>
            <person name="Saunders D.G."/>
            <person name="Mu D."/>
            <person name="Pang E."/>
            <person name="Cao H."/>
            <person name="Cha H."/>
            <person name="Lin T."/>
            <person name="Zhou Q."/>
            <person name="Shang Y."/>
            <person name="Li Y."/>
            <person name="Ivanov S."/>
            <person name="Sharma T."/>
            <person name="Velzen R.V."/>
            <person name="Ruijter N.D."/>
            <person name="Aanen D.K."/>
            <person name="Win J."/>
            <person name="Kamoun S."/>
            <person name="Bisseling T."/>
            <person name="Huang S."/>
        </authorList>
    </citation>
    <scope>NUCLEOTIDE SEQUENCE [LARGE SCALE GENOMIC DNA]</scope>
    <source>
        <strain evidence="7">DAOM197198w</strain>
    </source>
</reference>
<keyword evidence="7" id="KW-1185">Reference proteome</keyword>
<dbReference type="Proteomes" id="UP000022910">
    <property type="component" value="Unassembled WGS sequence"/>
</dbReference>
<organism evidence="6 7">
    <name type="scientific">Rhizophagus irregularis (strain DAOM 197198w)</name>
    <name type="common">Glomus intraradices</name>
    <dbReference type="NCBI Taxonomy" id="1432141"/>
    <lineage>
        <taxon>Eukaryota</taxon>
        <taxon>Fungi</taxon>
        <taxon>Fungi incertae sedis</taxon>
        <taxon>Mucoromycota</taxon>
        <taxon>Glomeromycotina</taxon>
        <taxon>Glomeromycetes</taxon>
        <taxon>Glomerales</taxon>
        <taxon>Glomeraceae</taxon>
        <taxon>Rhizophagus</taxon>
    </lineage>
</organism>
<keyword evidence="1 4" id="KW-0732">Signal</keyword>
<keyword evidence="2" id="KW-0677">Repeat</keyword>
<dbReference type="SUPFAM" id="SSF47473">
    <property type="entry name" value="EF-hand"/>
    <property type="match status" value="1"/>
</dbReference>
<dbReference type="STRING" id="1432141.A0A015L6H0"/>
<dbReference type="InterPro" id="IPR011992">
    <property type="entry name" value="EF-hand-dom_pair"/>
</dbReference>
<name>A0A015L6H0_RHIIW</name>
<protein>
    <submittedName>
        <fullName evidence="6">Cnb1p</fullName>
    </submittedName>
</protein>
<dbReference type="PROSITE" id="PS00018">
    <property type="entry name" value="EF_HAND_1"/>
    <property type="match status" value="2"/>
</dbReference>
<gene>
    <name evidence="6" type="ORF">RirG_043250</name>
</gene>
<dbReference type="PANTHER" id="PTHR23104">
    <property type="entry name" value="MULTIPLE COAGULATION FACTOR DEFICIENCY PROTEIN 2 NEURAL STEM CELL DERIVED NEURONAL SURVIVAL PROTEIN"/>
    <property type="match status" value="1"/>
</dbReference>
<evidence type="ECO:0000256" key="3">
    <source>
        <dbReference type="ARBA" id="ARBA00022837"/>
    </source>
</evidence>
<dbReference type="OMA" id="HEDATQY"/>
<dbReference type="InterPro" id="IPR052110">
    <property type="entry name" value="MCFD2-like"/>
</dbReference>
<dbReference type="HOGENOM" id="CLU_1787861_0_0_1"/>
<dbReference type="OrthoDB" id="289247at2759"/>
<proteinExistence type="predicted"/>
<accession>A0A015L6H0</accession>
<evidence type="ECO:0000256" key="1">
    <source>
        <dbReference type="ARBA" id="ARBA00022729"/>
    </source>
</evidence>
<evidence type="ECO:0000256" key="2">
    <source>
        <dbReference type="ARBA" id="ARBA00022737"/>
    </source>
</evidence>
<dbReference type="AlphaFoldDB" id="A0A015L6H0"/>
<feature type="signal peptide" evidence="4">
    <location>
        <begin position="1"/>
        <end position="28"/>
    </location>
</feature>
<dbReference type="EMBL" id="JEMT01012475">
    <property type="protein sequence ID" value="EXX75259.1"/>
    <property type="molecule type" value="Genomic_DNA"/>
</dbReference>
<evidence type="ECO:0000259" key="5">
    <source>
        <dbReference type="PROSITE" id="PS50222"/>
    </source>
</evidence>
<dbReference type="PANTHER" id="PTHR23104:SF1">
    <property type="entry name" value="EF-HAND DOMAIN-CONTAINING PROTEIN"/>
    <property type="match status" value="1"/>
</dbReference>
<feature type="domain" description="EF-hand" evidence="5">
    <location>
        <begin position="67"/>
        <end position="102"/>
    </location>
</feature>
<dbReference type="Gene3D" id="1.10.238.10">
    <property type="entry name" value="EF-hand"/>
    <property type="match status" value="1"/>
</dbReference>
<feature type="chain" id="PRO_5001475114" evidence="4">
    <location>
        <begin position="29"/>
        <end position="145"/>
    </location>
</feature>
<dbReference type="Pfam" id="PF13499">
    <property type="entry name" value="EF-hand_7"/>
    <property type="match status" value="1"/>
</dbReference>
<evidence type="ECO:0000313" key="6">
    <source>
        <dbReference type="EMBL" id="EXX75259.1"/>
    </source>
</evidence>
<dbReference type="InterPro" id="IPR018247">
    <property type="entry name" value="EF_Hand_1_Ca_BS"/>
</dbReference>
<evidence type="ECO:0000256" key="4">
    <source>
        <dbReference type="SAM" id="SignalP"/>
    </source>
</evidence>
<dbReference type="GO" id="GO:0005509">
    <property type="term" value="F:calcium ion binding"/>
    <property type="evidence" value="ECO:0007669"/>
    <property type="project" value="InterPro"/>
</dbReference>
<evidence type="ECO:0000313" key="7">
    <source>
        <dbReference type="Proteomes" id="UP000022910"/>
    </source>
</evidence>
<sequence length="145" mass="17101">MFSFVKNKFFLINFFLLLLALMPLFSLANTYINYQGEHNNYGDHAKIRQHVKNHLKDIPGQNFGEMTDDDDLYYLFSIHDVNRDGYLDGHELREAFIDDEFGDSEGLKLEEIVEMIDHVLLEDDMNNDGKISWEEYLLSQSYHQV</sequence>
<comment type="caution">
    <text evidence="6">The sequence shown here is derived from an EMBL/GenBank/DDBJ whole genome shotgun (WGS) entry which is preliminary data.</text>
</comment>
<dbReference type="InterPro" id="IPR002048">
    <property type="entry name" value="EF_hand_dom"/>
</dbReference>